<feature type="compositionally biased region" description="Low complexity" evidence="11">
    <location>
        <begin position="333"/>
        <end position="345"/>
    </location>
</feature>
<evidence type="ECO:0000256" key="6">
    <source>
        <dbReference type="ARBA" id="ARBA00023163"/>
    </source>
</evidence>
<evidence type="ECO:0000256" key="5">
    <source>
        <dbReference type="ARBA" id="ARBA00023159"/>
    </source>
</evidence>
<dbReference type="InterPro" id="IPR031416">
    <property type="entry name" value="Med26_C"/>
</dbReference>
<evidence type="ECO:0000259" key="12">
    <source>
        <dbReference type="PROSITE" id="PS51319"/>
    </source>
</evidence>
<dbReference type="SMART" id="SM00509">
    <property type="entry name" value="TFS2N"/>
    <property type="match status" value="1"/>
</dbReference>
<dbReference type="PANTHER" id="PTHR15201:SF1">
    <property type="entry name" value="MEDIATOR OF RNA POLYMERASE II TRANSCRIPTION SUBUNIT 26"/>
    <property type="match status" value="1"/>
</dbReference>
<dbReference type="InterPro" id="IPR003617">
    <property type="entry name" value="TFIIS/CRSP70_N_sub"/>
</dbReference>
<dbReference type="InterPro" id="IPR031417">
    <property type="entry name" value="Med26_Mid"/>
</dbReference>
<dbReference type="PANTHER" id="PTHR15201">
    <property type="entry name" value="CRSP70"/>
    <property type="match status" value="1"/>
</dbReference>
<comment type="similarity">
    <text evidence="2">Belongs to the Mediator complex subunit 26 family.</text>
</comment>
<dbReference type="FunFam" id="1.20.930.10:FF:000008">
    <property type="entry name" value="mediator of RNA polymerase II transcription subunit 26"/>
    <property type="match status" value="1"/>
</dbReference>
<dbReference type="GO" id="GO:0070847">
    <property type="term" value="C:core mediator complex"/>
    <property type="evidence" value="ECO:0007669"/>
    <property type="project" value="TreeGrafter"/>
</dbReference>
<evidence type="ECO:0000256" key="8">
    <source>
        <dbReference type="ARBA" id="ARBA00030125"/>
    </source>
</evidence>
<keyword evidence="6" id="KW-0804">Transcription</keyword>
<dbReference type="AlphaFoldDB" id="A0A8T3CI54"/>
<evidence type="ECO:0000256" key="1">
    <source>
        <dbReference type="ARBA" id="ARBA00004123"/>
    </source>
</evidence>
<dbReference type="CDD" id="cd00183">
    <property type="entry name" value="TFIIS_I"/>
    <property type="match status" value="1"/>
</dbReference>
<dbReference type="PROSITE" id="PS51319">
    <property type="entry name" value="TFIIS_N"/>
    <property type="match status" value="1"/>
</dbReference>
<dbReference type="OrthoDB" id="550309at2759"/>
<gene>
    <name evidence="13" type="ORF">AGOR_G00241480</name>
</gene>
<feature type="region of interest" description="Disordered" evidence="11">
    <location>
        <begin position="83"/>
        <end position="504"/>
    </location>
</feature>
<dbReference type="Proteomes" id="UP000829720">
    <property type="component" value="Unassembled WGS sequence"/>
</dbReference>
<keyword evidence="14" id="KW-1185">Reference proteome</keyword>
<evidence type="ECO:0000256" key="10">
    <source>
        <dbReference type="PROSITE-ProRule" id="PRU00649"/>
    </source>
</evidence>
<feature type="domain" description="TFIIS N-terminal" evidence="12">
    <location>
        <begin position="13"/>
        <end position="88"/>
    </location>
</feature>
<dbReference type="InterPro" id="IPR042376">
    <property type="entry name" value="MED26"/>
</dbReference>
<dbReference type="GO" id="GO:0010628">
    <property type="term" value="P:positive regulation of gene expression"/>
    <property type="evidence" value="ECO:0007669"/>
    <property type="project" value="TreeGrafter"/>
</dbReference>
<dbReference type="PRINTS" id="PR01217">
    <property type="entry name" value="PRICHEXTENSN"/>
</dbReference>
<proteinExistence type="inferred from homology"/>
<dbReference type="Pfam" id="PF15694">
    <property type="entry name" value="Med26_M"/>
    <property type="match status" value="1"/>
</dbReference>
<feature type="compositionally biased region" description="Basic and acidic residues" evidence="11">
    <location>
        <begin position="427"/>
        <end position="442"/>
    </location>
</feature>
<evidence type="ECO:0000256" key="4">
    <source>
        <dbReference type="ARBA" id="ARBA00023015"/>
    </source>
</evidence>
<dbReference type="InterPro" id="IPR017923">
    <property type="entry name" value="TFIIS_N"/>
</dbReference>
<sequence length="634" mass="68559">MTAASATPQQMRDRLLQAIDSQSNQIRNMVAVLEVISHLEKCPITKEELEETRLGKLINDVRKKTTDKDLAKRAKKLLRNWQKLIEPGQTEALPRGGTGPGTPGSANGGAHPCRADATPPNLSPAGRPAPELKSRNDFHNTYSPKAEKSSGRKRKAEPRDGPSPSPPAKVAKAAGYDRIRNSTPPLPNTNGVGGGGSPEPLPPEADTHPPHQDTRGWAEPLENDKHSRIPINAVRPHPTSPSLQLQARPPSASSLLKAAVMQQHAKMEEAAAAAAAGGAGQYQPRSPRCASFSPRSARQPETMARPSATYAPKGTLPSPAPAQAPSPSPSSPPLTTSPNSDSLLLRPHGTPHTSPHLPQTPPPLQEGSPPRPSPECVDGTEGFGQGPSCDTGRPESDSGTASCPEGGKRRKKKYRPRDYTVNLGGQAEERTKPVRLKERRLTFDPVTGQIKPLTHKESSSSSSSYPCQGEEPLVLAPPETPRTEPPPQTLPTRGSTTAAPPLPSPFQQTNWKELSRNEIIQFYLNLQSNVLTSSGAQTPGAHYFMTEYLKREEHHIKEARKTHVLVPDSPDTGMPGVSREVTPNDLRRVGEEHWPGVNGCYDTKGNWYDWTECISLDPHGDESKLNILPYVCLD</sequence>
<comment type="caution">
    <text evidence="13">The sequence shown here is derived from an EMBL/GenBank/DDBJ whole genome shotgun (WGS) entry which is preliminary data.</text>
</comment>
<dbReference type="Pfam" id="PF15693">
    <property type="entry name" value="Med26_C"/>
    <property type="match status" value="1"/>
</dbReference>
<dbReference type="GO" id="GO:0003712">
    <property type="term" value="F:transcription coregulator activity"/>
    <property type="evidence" value="ECO:0007669"/>
    <property type="project" value="TreeGrafter"/>
</dbReference>
<feature type="compositionally biased region" description="Basic and acidic residues" evidence="11">
    <location>
        <begin position="205"/>
        <end position="227"/>
    </location>
</feature>
<evidence type="ECO:0000256" key="2">
    <source>
        <dbReference type="ARBA" id="ARBA00009681"/>
    </source>
</evidence>
<name>A0A8T3CI54_9TELE</name>
<dbReference type="InterPro" id="IPR035441">
    <property type="entry name" value="TFIIS/LEDGF_dom_sf"/>
</dbReference>
<dbReference type="Gene3D" id="1.20.930.10">
    <property type="entry name" value="Conserved domain common to transcription factors TFIIS, elongin A, CRSP70"/>
    <property type="match status" value="1"/>
</dbReference>
<reference evidence="13" key="1">
    <citation type="submission" date="2021-01" db="EMBL/GenBank/DDBJ databases">
        <authorList>
            <person name="Zahm M."/>
            <person name="Roques C."/>
            <person name="Cabau C."/>
            <person name="Klopp C."/>
            <person name="Donnadieu C."/>
            <person name="Jouanno E."/>
            <person name="Lampietro C."/>
            <person name="Louis A."/>
            <person name="Herpin A."/>
            <person name="Echchiki A."/>
            <person name="Berthelot C."/>
            <person name="Parey E."/>
            <person name="Roest-Crollius H."/>
            <person name="Braasch I."/>
            <person name="Postlethwait J."/>
            <person name="Bobe J."/>
            <person name="Montfort J."/>
            <person name="Bouchez O."/>
            <person name="Begum T."/>
            <person name="Mejri S."/>
            <person name="Adams A."/>
            <person name="Chen W.-J."/>
            <person name="Guiguen Y."/>
        </authorList>
    </citation>
    <scope>NUCLEOTIDE SEQUENCE</scope>
    <source>
        <tissue evidence="13">Blood</tissue>
    </source>
</reference>
<evidence type="ECO:0000256" key="3">
    <source>
        <dbReference type="ARBA" id="ARBA00019686"/>
    </source>
</evidence>
<accession>A0A8T3CI54</accession>
<organism evidence="13 14">
    <name type="scientific">Albula goreensis</name>
    <dbReference type="NCBI Taxonomy" id="1534307"/>
    <lineage>
        <taxon>Eukaryota</taxon>
        <taxon>Metazoa</taxon>
        <taxon>Chordata</taxon>
        <taxon>Craniata</taxon>
        <taxon>Vertebrata</taxon>
        <taxon>Euteleostomi</taxon>
        <taxon>Actinopterygii</taxon>
        <taxon>Neopterygii</taxon>
        <taxon>Teleostei</taxon>
        <taxon>Albuliformes</taxon>
        <taxon>Albulidae</taxon>
        <taxon>Albula</taxon>
    </lineage>
</organism>
<dbReference type="SUPFAM" id="SSF47676">
    <property type="entry name" value="Conserved domain common to transcription factors TFIIS, elongin A, CRSP70"/>
    <property type="match status" value="1"/>
</dbReference>
<evidence type="ECO:0000313" key="13">
    <source>
        <dbReference type="EMBL" id="KAI1883072.1"/>
    </source>
</evidence>
<dbReference type="GO" id="GO:0005654">
    <property type="term" value="C:nucleoplasm"/>
    <property type="evidence" value="ECO:0007669"/>
    <property type="project" value="UniProtKB-ARBA"/>
</dbReference>
<dbReference type="GO" id="GO:0016592">
    <property type="term" value="C:mediator complex"/>
    <property type="evidence" value="ECO:0007669"/>
    <property type="project" value="InterPro"/>
</dbReference>
<feature type="compositionally biased region" description="Pro residues" evidence="11">
    <location>
        <begin position="478"/>
        <end position="489"/>
    </location>
</feature>
<evidence type="ECO:0000256" key="7">
    <source>
        <dbReference type="ARBA" id="ARBA00023242"/>
    </source>
</evidence>
<feature type="compositionally biased region" description="Pro residues" evidence="11">
    <location>
        <begin position="318"/>
        <end position="332"/>
    </location>
</feature>
<evidence type="ECO:0000256" key="9">
    <source>
        <dbReference type="ARBA" id="ARBA00031968"/>
    </source>
</evidence>
<evidence type="ECO:0000256" key="11">
    <source>
        <dbReference type="SAM" id="MobiDB-lite"/>
    </source>
</evidence>
<keyword evidence="4" id="KW-0805">Transcription regulation</keyword>
<dbReference type="GO" id="GO:0006357">
    <property type="term" value="P:regulation of transcription by RNA polymerase II"/>
    <property type="evidence" value="ECO:0007669"/>
    <property type="project" value="InterPro"/>
</dbReference>
<protein>
    <recommendedName>
        <fullName evidence="3">Mediator of RNA polymerase II transcription subunit 26</fullName>
    </recommendedName>
    <alternativeName>
        <fullName evidence="8">Cofactor required for Sp1 transcriptional activation subunit 7</fullName>
    </alternativeName>
    <alternativeName>
        <fullName evidence="9">Mediator complex subunit 26</fullName>
    </alternativeName>
</protein>
<dbReference type="Pfam" id="PF08711">
    <property type="entry name" value="Med26"/>
    <property type="match status" value="1"/>
</dbReference>
<keyword evidence="7 10" id="KW-0539">Nucleus</keyword>
<comment type="subcellular location">
    <subcellularLocation>
        <location evidence="1 10">Nucleus</location>
    </subcellularLocation>
</comment>
<dbReference type="EMBL" id="JAERUA010000024">
    <property type="protein sequence ID" value="KAI1883072.1"/>
    <property type="molecule type" value="Genomic_DNA"/>
</dbReference>
<evidence type="ECO:0000313" key="14">
    <source>
        <dbReference type="Proteomes" id="UP000829720"/>
    </source>
</evidence>
<keyword evidence="5" id="KW-0010">Activator</keyword>
<feature type="compositionally biased region" description="Pro residues" evidence="11">
    <location>
        <begin position="358"/>
        <end position="373"/>
    </location>
</feature>